<proteinExistence type="predicted"/>
<accession>M5PYP1</accession>
<keyword evidence="1" id="KW-0472">Membrane</keyword>
<keyword evidence="1" id="KW-0812">Transmembrane</keyword>
<feature type="transmembrane region" description="Helical" evidence="1">
    <location>
        <begin position="104"/>
        <end position="125"/>
    </location>
</feature>
<feature type="transmembrane region" description="Helical" evidence="1">
    <location>
        <begin position="137"/>
        <end position="157"/>
    </location>
</feature>
<sequence length="175" mass="18353">MTWKDVGRMAAKTAPVLAGALGGPAGIVASAAGALLASFLGEEPEPDAVAKALRDPAAILKLKELEAQQRARLLEWQAKQVEAELVNVQDARKREVELAKAGHGAAWATTGVALLVTLGFFVMLWSVLQQEGETSEAALLLLGSLGTAFGAVVNYYLGSSLGSAQKNRLLSEKSR</sequence>
<dbReference type="EMBL" id="AOSV01000001">
    <property type="protein sequence ID" value="EMG39155.1"/>
    <property type="molecule type" value="Genomic_DNA"/>
</dbReference>
<evidence type="ECO:0000313" key="3">
    <source>
        <dbReference type="Proteomes" id="UP000011922"/>
    </source>
</evidence>
<organism evidence="2 3">
    <name type="scientific">Desulfocurvibacter africanus PCS</name>
    <dbReference type="NCBI Taxonomy" id="1262666"/>
    <lineage>
        <taxon>Bacteria</taxon>
        <taxon>Pseudomonadati</taxon>
        <taxon>Thermodesulfobacteriota</taxon>
        <taxon>Desulfovibrionia</taxon>
        <taxon>Desulfovibrionales</taxon>
        <taxon>Desulfovibrionaceae</taxon>
        <taxon>Desulfocurvibacter</taxon>
    </lineage>
</organism>
<dbReference type="OrthoDB" id="5458525at2"/>
<dbReference type="RefSeq" id="WP_005982781.1">
    <property type="nucleotide sequence ID" value="NZ_AOSV01000001.1"/>
</dbReference>
<evidence type="ECO:0008006" key="4">
    <source>
        <dbReference type="Google" id="ProtNLM"/>
    </source>
</evidence>
<dbReference type="AlphaFoldDB" id="M5PYP1"/>
<comment type="caution">
    <text evidence="2">The sequence shown here is derived from an EMBL/GenBank/DDBJ whole genome shotgun (WGS) entry which is preliminary data.</text>
</comment>
<dbReference type="Proteomes" id="UP000011922">
    <property type="component" value="Unassembled WGS sequence"/>
</dbReference>
<evidence type="ECO:0000256" key="1">
    <source>
        <dbReference type="SAM" id="Phobius"/>
    </source>
</evidence>
<gene>
    <name evidence="2" type="ORF">PCS_00041</name>
</gene>
<dbReference type="PATRIC" id="fig|1262666.3.peg.41"/>
<reference evidence="2 3" key="1">
    <citation type="journal article" date="2013" name="Genome Announc.">
        <title>Draft Genome Sequence for Desulfovibrio africanus Strain PCS.</title>
        <authorList>
            <person name="Brown S.D."/>
            <person name="Utturkar S.M."/>
            <person name="Arkin A.P."/>
            <person name="Deutschbauer A.M."/>
            <person name="Elias D.A."/>
            <person name="Hazen T.C."/>
            <person name="Chakraborty R."/>
        </authorList>
    </citation>
    <scope>NUCLEOTIDE SEQUENCE [LARGE SCALE GENOMIC DNA]</scope>
    <source>
        <strain evidence="2 3">PCS</strain>
    </source>
</reference>
<evidence type="ECO:0000313" key="2">
    <source>
        <dbReference type="EMBL" id="EMG39155.1"/>
    </source>
</evidence>
<keyword evidence="1" id="KW-1133">Transmembrane helix</keyword>
<name>M5PYP1_DESAF</name>
<protein>
    <recommendedName>
        <fullName evidence="4">Holin of 3TMs, for gene-transfer release</fullName>
    </recommendedName>
</protein>